<dbReference type="SUPFAM" id="SSF56112">
    <property type="entry name" value="Protein kinase-like (PK-like)"/>
    <property type="match status" value="1"/>
</dbReference>
<feature type="region of interest" description="Disordered" evidence="14">
    <location>
        <begin position="700"/>
        <end position="762"/>
    </location>
</feature>
<dbReference type="AlphaFoldDB" id="A0A2U3WFJ4"/>
<keyword evidence="5" id="KW-0597">Phosphoprotein</keyword>
<comment type="cofactor">
    <cofactor evidence="1">
        <name>Mg(2+)</name>
        <dbReference type="ChEBI" id="CHEBI:18420"/>
    </cofactor>
</comment>
<dbReference type="FunFam" id="1.10.510.10:FF:000124">
    <property type="entry name" value="cyclin-dependent kinase 11B isoform X1"/>
    <property type="match status" value="1"/>
</dbReference>
<evidence type="ECO:0000256" key="11">
    <source>
        <dbReference type="ARBA" id="ARBA00047811"/>
    </source>
</evidence>
<dbReference type="CDD" id="cd07843">
    <property type="entry name" value="STKc_CDC2L1"/>
    <property type="match status" value="1"/>
</dbReference>
<keyword evidence="16" id="KW-1185">Reference proteome</keyword>
<feature type="compositionally biased region" description="Acidic residues" evidence="14">
    <location>
        <begin position="350"/>
        <end position="359"/>
    </location>
</feature>
<gene>
    <name evidence="17" type="primary">LOC101382249</name>
</gene>
<evidence type="ECO:0000256" key="4">
    <source>
        <dbReference type="ARBA" id="ARBA00022527"/>
    </source>
</evidence>
<dbReference type="InterPro" id="IPR011009">
    <property type="entry name" value="Kinase-like_dom_sf"/>
</dbReference>
<dbReference type="PROSITE" id="PS00108">
    <property type="entry name" value="PROTEIN_KINASE_ST"/>
    <property type="match status" value="1"/>
</dbReference>
<dbReference type="GO" id="GO:0007346">
    <property type="term" value="P:regulation of mitotic cell cycle"/>
    <property type="evidence" value="ECO:0007669"/>
    <property type="project" value="TreeGrafter"/>
</dbReference>
<evidence type="ECO:0000256" key="7">
    <source>
        <dbReference type="ARBA" id="ARBA00022741"/>
    </source>
</evidence>
<sequence>MGDEKDSWKVKTLDEILQEKKRRKEQEEKAEIKRLKNSDDRDSKRDSLEEGELRDHRMEITIRNSPYRREDSMEDSRGEEDDSLAIKPPQQMSRKEKAHHRKDEKRKEKRKHARAKEKEREHERRKRHREEQDKARREWERQKRREMAREHSRRERDRLEQLERKRERERKMREQQKEQREQKERERRAEERRKEREARREVSTHHRTMREDYGDKVKASHWSRSPLRPPRERFELTDGRKPVKEEKMEERDLLSDLQDVSDSERKTSSAESSSAESGSGSEEEEEEGSSSEDSEEEEEEEEETGSNSEDASGQSAEEVSEDEMSEDGERDSESHVLVVPESRFDRDSGDSEEGEEEAGEGTPQSSALTEGDFVPDSPALSPIELKQELPKYLPALQGCRSVEEFQCLNRIEEGTYGVVYRAKDKKTDEIVALKRLKMEKEKEGFPITSLREINTILKAQHPNIVTVREIVVGSNMDKIYIVMNYVEHDLKSLMETMKQPFLPGEVKTLMIQLLRGVKHLHDNWILHRDLKTSNLLLSHAGILKVGDFGLAREYGSPLKAYTPVVVTLWYRAPELLLGAKEYSTAVDMWSVGCIFGELLTQKPLFPGKSEIDQINKVFKDLGTPSEKIWPGYNDLPAVKKMTFTEYPYNNLRKRFGALLSDQGFDLMNKFLTYFPGRRVSAEDGLKHEYFRETPLPIDPSMFPTWPAKSEQQRVKRGTSPRPPEGGLGYSQLGDDDLKETGFHLTTTNQGASAAGPGFSLKF</sequence>
<feature type="compositionally biased region" description="Basic and acidic residues" evidence="14">
    <location>
        <begin position="129"/>
        <end position="218"/>
    </location>
</feature>
<feature type="domain" description="Protein kinase" evidence="15">
    <location>
        <begin position="405"/>
        <end position="690"/>
    </location>
</feature>
<evidence type="ECO:0000256" key="12">
    <source>
        <dbReference type="ARBA" id="ARBA00048367"/>
    </source>
</evidence>
<reference evidence="17" key="1">
    <citation type="submission" date="2025-08" db="UniProtKB">
        <authorList>
            <consortium name="RefSeq"/>
        </authorList>
    </citation>
    <scope>IDENTIFICATION</scope>
</reference>
<dbReference type="Pfam" id="PF00069">
    <property type="entry name" value="Pkinase"/>
    <property type="match status" value="1"/>
</dbReference>
<keyword evidence="6" id="KW-0808">Transferase</keyword>
<dbReference type="PANTHER" id="PTHR24056">
    <property type="entry name" value="CELL DIVISION PROTEIN KINASE"/>
    <property type="match status" value="1"/>
</dbReference>
<evidence type="ECO:0000313" key="17">
    <source>
        <dbReference type="RefSeq" id="XP_004407433.1"/>
    </source>
</evidence>
<dbReference type="GO" id="GO:0004693">
    <property type="term" value="F:cyclin-dependent protein serine/threonine kinase activity"/>
    <property type="evidence" value="ECO:0007669"/>
    <property type="project" value="UniProtKB-EC"/>
</dbReference>
<evidence type="ECO:0000256" key="9">
    <source>
        <dbReference type="ARBA" id="ARBA00022840"/>
    </source>
</evidence>
<dbReference type="Gene3D" id="3.30.200.20">
    <property type="entry name" value="Phosphorylase Kinase, domain 1"/>
    <property type="match status" value="1"/>
</dbReference>
<comment type="catalytic activity">
    <reaction evidence="12">
        <text>L-seryl-[protein] + ATP = O-phospho-L-seryl-[protein] + ADP + H(+)</text>
        <dbReference type="Rhea" id="RHEA:17989"/>
        <dbReference type="Rhea" id="RHEA-COMP:9863"/>
        <dbReference type="Rhea" id="RHEA-COMP:11604"/>
        <dbReference type="ChEBI" id="CHEBI:15378"/>
        <dbReference type="ChEBI" id="CHEBI:29999"/>
        <dbReference type="ChEBI" id="CHEBI:30616"/>
        <dbReference type="ChEBI" id="CHEBI:83421"/>
        <dbReference type="ChEBI" id="CHEBI:456216"/>
        <dbReference type="EC" id="2.7.11.22"/>
    </reaction>
</comment>
<evidence type="ECO:0000256" key="6">
    <source>
        <dbReference type="ARBA" id="ARBA00022679"/>
    </source>
</evidence>
<evidence type="ECO:0000313" key="16">
    <source>
        <dbReference type="Proteomes" id="UP000245340"/>
    </source>
</evidence>
<dbReference type="InterPro" id="IPR008271">
    <property type="entry name" value="Ser/Thr_kinase_AS"/>
</dbReference>
<evidence type="ECO:0000256" key="5">
    <source>
        <dbReference type="ARBA" id="ARBA00022553"/>
    </source>
</evidence>
<dbReference type="EC" id="2.7.11.22" evidence="3"/>
<name>A0A2U3WFJ4_ODORO</name>
<feature type="compositionally biased region" description="Low complexity" evidence="14">
    <location>
        <begin position="269"/>
        <end position="280"/>
    </location>
</feature>
<keyword evidence="8 17" id="KW-0418">Kinase</keyword>
<feature type="compositionally biased region" description="Basic and acidic residues" evidence="14">
    <location>
        <begin position="19"/>
        <end position="60"/>
    </location>
</feature>
<dbReference type="PROSITE" id="PS50011">
    <property type="entry name" value="PROTEIN_KINASE_DOM"/>
    <property type="match status" value="1"/>
</dbReference>
<accession>A0A2U3WFJ4</accession>
<evidence type="ECO:0000256" key="2">
    <source>
        <dbReference type="ARBA" id="ARBA00006485"/>
    </source>
</evidence>
<feature type="compositionally biased region" description="Basic and acidic residues" evidence="14">
    <location>
        <begin position="229"/>
        <end position="254"/>
    </location>
</feature>
<keyword evidence="7" id="KW-0547">Nucleotide-binding</keyword>
<evidence type="ECO:0000256" key="8">
    <source>
        <dbReference type="ARBA" id="ARBA00022777"/>
    </source>
</evidence>
<dbReference type="InterPro" id="IPR000719">
    <property type="entry name" value="Prot_kinase_dom"/>
</dbReference>
<evidence type="ECO:0000259" key="15">
    <source>
        <dbReference type="PROSITE" id="PS50011"/>
    </source>
</evidence>
<evidence type="ECO:0000256" key="3">
    <source>
        <dbReference type="ARBA" id="ARBA00012425"/>
    </source>
</evidence>
<comment type="catalytic activity">
    <reaction evidence="11">
        <text>L-threonyl-[protein] + ATP = O-phospho-L-threonyl-[protein] + ADP + H(+)</text>
        <dbReference type="Rhea" id="RHEA:46608"/>
        <dbReference type="Rhea" id="RHEA-COMP:11060"/>
        <dbReference type="Rhea" id="RHEA-COMP:11605"/>
        <dbReference type="ChEBI" id="CHEBI:15378"/>
        <dbReference type="ChEBI" id="CHEBI:30013"/>
        <dbReference type="ChEBI" id="CHEBI:30616"/>
        <dbReference type="ChEBI" id="CHEBI:61977"/>
        <dbReference type="ChEBI" id="CHEBI:456216"/>
        <dbReference type="EC" id="2.7.11.22"/>
    </reaction>
</comment>
<dbReference type="RefSeq" id="XP_004407433.1">
    <property type="nucleotide sequence ID" value="XM_004407376.1"/>
</dbReference>
<protein>
    <recommendedName>
        <fullName evidence="3">cyclin-dependent kinase</fullName>
        <ecNumber evidence="3">2.7.11.22</ecNumber>
    </recommendedName>
    <alternativeName>
        <fullName evidence="13">Galactosyltransferase-associated protein kinase p58/GTA</fullName>
    </alternativeName>
</protein>
<feature type="compositionally biased region" description="Acidic residues" evidence="14">
    <location>
        <begin position="318"/>
        <end position="330"/>
    </location>
</feature>
<proteinExistence type="inferred from homology"/>
<dbReference type="FunFam" id="3.30.200.20:FF:000054">
    <property type="entry name" value="Cyclin-dependent kinase 11B"/>
    <property type="match status" value="1"/>
</dbReference>
<feature type="compositionally biased region" description="Acidic residues" evidence="14">
    <location>
        <begin position="281"/>
        <end position="304"/>
    </location>
</feature>
<evidence type="ECO:0000256" key="14">
    <source>
        <dbReference type="SAM" id="MobiDB-lite"/>
    </source>
</evidence>
<evidence type="ECO:0000256" key="10">
    <source>
        <dbReference type="ARBA" id="ARBA00023306"/>
    </source>
</evidence>
<dbReference type="GO" id="GO:0005524">
    <property type="term" value="F:ATP binding"/>
    <property type="evidence" value="ECO:0007669"/>
    <property type="project" value="UniProtKB-KW"/>
</dbReference>
<evidence type="ECO:0000256" key="1">
    <source>
        <dbReference type="ARBA" id="ARBA00001946"/>
    </source>
</evidence>
<feature type="compositionally biased region" description="Basic residues" evidence="14">
    <location>
        <begin position="96"/>
        <end position="115"/>
    </location>
</feature>
<keyword evidence="4" id="KW-0723">Serine/threonine-protein kinase</keyword>
<keyword evidence="9" id="KW-0067">ATP-binding</keyword>
<feature type="region of interest" description="Disordered" evidence="14">
    <location>
        <begin position="19"/>
        <end position="379"/>
    </location>
</feature>
<dbReference type="InterPro" id="IPR045267">
    <property type="entry name" value="CDK11/PITSLRE_STKc"/>
</dbReference>
<dbReference type="GeneID" id="101382249"/>
<keyword evidence="10" id="KW-0131">Cell cycle</keyword>
<evidence type="ECO:0000256" key="13">
    <source>
        <dbReference type="ARBA" id="ARBA00079859"/>
    </source>
</evidence>
<dbReference type="GO" id="GO:0005634">
    <property type="term" value="C:nucleus"/>
    <property type="evidence" value="ECO:0007669"/>
    <property type="project" value="TreeGrafter"/>
</dbReference>
<feature type="compositionally biased region" description="Basic and acidic residues" evidence="14">
    <location>
        <begin position="67"/>
        <end position="76"/>
    </location>
</feature>
<comment type="similarity">
    <text evidence="2">Belongs to the protein kinase superfamily. CMGC Ser/Thr protein kinase family. CDC2/CDKX subfamily.</text>
</comment>
<dbReference type="Proteomes" id="UP000245340">
    <property type="component" value="Unplaced"/>
</dbReference>
<dbReference type="InterPro" id="IPR050108">
    <property type="entry name" value="CDK"/>
</dbReference>
<organism evidence="16 17">
    <name type="scientific">Odobenus rosmarus divergens</name>
    <name type="common">Pacific walrus</name>
    <dbReference type="NCBI Taxonomy" id="9708"/>
    <lineage>
        <taxon>Eukaryota</taxon>
        <taxon>Metazoa</taxon>
        <taxon>Chordata</taxon>
        <taxon>Craniata</taxon>
        <taxon>Vertebrata</taxon>
        <taxon>Euteleostomi</taxon>
        <taxon>Mammalia</taxon>
        <taxon>Eutheria</taxon>
        <taxon>Laurasiatheria</taxon>
        <taxon>Carnivora</taxon>
        <taxon>Caniformia</taxon>
        <taxon>Pinnipedia</taxon>
        <taxon>Odobenidae</taxon>
        <taxon>Odobenus</taxon>
    </lineage>
</organism>
<dbReference type="SMART" id="SM00220">
    <property type="entry name" value="S_TKc"/>
    <property type="match status" value="1"/>
</dbReference>
<dbReference type="Gene3D" id="1.10.510.10">
    <property type="entry name" value="Transferase(Phosphotransferase) domain 1"/>
    <property type="match status" value="1"/>
</dbReference>
<dbReference type="PANTHER" id="PTHR24056:SF107">
    <property type="entry name" value="CYCLIN-DEPENDENT KINASE 11A-RELATED"/>
    <property type="match status" value="1"/>
</dbReference>